<gene>
    <name evidence="2" type="ORF">VaNZ11_006098</name>
</gene>
<dbReference type="InterPro" id="IPR027417">
    <property type="entry name" value="P-loop_NTPase"/>
</dbReference>
<accession>A0ABQ5S190</accession>
<reference evidence="2 3" key="1">
    <citation type="journal article" date="2023" name="IScience">
        <title>Expanded male sex-determining region conserved during the evolution of homothallism in the green alga Volvox.</title>
        <authorList>
            <person name="Yamamoto K."/>
            <person name="Matsuzaki R."/>
            <person name="Mahakham W."/>
            <person name="Heman W."/>
            <person name="Sekimoto H."/>
            <person name="Kawachi M."/>
            <person name="Minakuchi Y."/>
            <person name="Toyoda A."/>
            <person name="Nozaki H."/>
        </authorList>
    </citation>
    <scope>NUCLEOTIDE SEQUENCE [LARGE SCALE GENOMIC DNA]</scope>
    <source>
        <strain evidence="2 3">NIES-4468</strain>
    </source>
</reference>
<feature type="region of interest" description="Disordered" evidence="1">
    <location>
        <begin position="427"/>
        <end position="452"/>
    </location>
</feature>
<evidence type="ECO:0000313" key="2">
    <source>
        <dbReference type="EMBL" id="GLI63199.1"/>
    </source>
</evidence>
<dbReference type="Proteomes" id="UP001165090">
    <property type="component" value="Unassembled WGS sequence"/>
</dbReference>
<sequence>MPSSSDVTRTRRRVSRNQIFTNLLARSINSKALVVNVRCYCRIRTYIHAAVCVLLLGLSCASRVDAFTDSDRTGRAAGRLTSGSTAAAAALSDQVGGPGEDASLLKWVSGSMEDVDAASSIAMADHRTLLQEQTEAEVTSLVPSAPPSPPKPPLELDIIPSQPIAIPDKCVFILGTGRSGSTSLLDAVNQLPNYLIRGEQGGAFWYLYVAWRMLVSSAKHAGEFQSYAKAAAERFGDRPSGWLSFKSVKQIYEAYAVQKKLPWFNDMHHSRLTDAARAFYLAAYGYHGSGIVSGFKEVRFVCGRAFPSPSCNYKEFDNFLRFLRSLCTDVKVLFNSRSSAAHTDNMKLGNMLARNGVINDTAQFEADLNVTHSWYDRYVKEHPCCGFRVLMEDMFNPEKNVTLARQLLKFLGESTRRKISFVRMPSWSTTDSSSRHDLYKPRSQDRDPFQLRRHRRRLVAADAAATTADGGATGDNG</sequence>
<keyword evidence="3" id="KW-1185">Reference proteome</keyword>
<organism evidence="2 3">
    <name type="scientific">Volvox africanus</name>
    <dbReference type="NCBI Taxonomy" id="51714"/>
    <lineage>
        <taxon>Eukaryota</taxon>
        <taxon>Viridiplantae</taxon>
        <taxon>Chlorophyta</taxon>
        <taxon>core chlorophytes</taxon>
        <taxon>Chlorophyceae</taxon>
        <taxon>CS clade</taxon>
        <taxon>Chlamydomonadales</taxon>
        <taxon>Volvocaceae</taxon>
        <taxon>Volvox</taxon>
    </lineage>
</organism>
<feature type="non-terminal residue" evidence="2">
    <location>
        <position position="477"/>
    </location>
</feature>
<feature type="compositionally biased region" description="Basic and acidic residues" evidence="1">
    <location>
        <begin position="433"/>
        <end position="450"/>
    </location>
</feature>
<evidence type="ECO:0000313" key="3">
    <source>
        <dbReference type="Proteomes" id="UP001165090"/>
    </source>
</evidence>
<comment type="caution">
    <text evidence="2">The sequence shown here is derived from an EMBL/GenBank/DDBJ whole genome shotgun (WGS) entry which is preliminary data.</text>
</comment>
<evidence type="ECO:0000256" key="1">
    <source>
        <dbReference type="SAM" id="MobiDB-lite"/>
    </source>
</evidence>
<evidence type="ECO:0008006" key="4">
    <source>
        <dbReference type="Google" id="ProtNLM"/>
    </source>
</evidence>
<dbReference type="EMBL" id="BSDZ01000014">
    <property type="protein sequence ID" value="GLI63199.1"/>
    <property type="molecule type" value="Genomic_DNA"/>
</dbReference>
<protein>
    <recommendedName>
        <fullName evidence="4">Sulfotransferase</fullName>
    </recommendedName>
</protein>
<proteinExistence type="predicted"/>
<dbReference type="Gene3D" id="3.40.50.300">
    <property type="entry name" value="P-loop containing nucleotide triphosphate hydrolases"/>
    <property type="match status" value="1"/>
</dbReference>
<name>A0ABQ5S190_9CHLO</name>
<dbReference type="SUPFAM" id="SSF52540">
    <property type="entry name" value="P-loop containing nucleoside triphosphate hydrolases"/>
    <property type="match status" value="1"/>
</dbReference>